<dbReference type="SUPFAM" id="SSF56935">
    <property type="entry name" value="Porins"/>
    <property type="match status" value="1"/>
</dbReference>
<dbReference type="InterPro" id="IPR006260">
    <property type="entry name" value="TonB/TolA_C"/>
</dbReference>
<dbReference type="InterPro" id="IPR039426">
    <property type="entry name" value="TonB-dep_rcpt-like"/>
</dbReference>
<keyword evidence="6 10" id="KW-0812">Transmembrane</keyword>
<keyword evidence="8 11" id="KW-1133">Transmembrane helix</keyword>
<feature type="transmembrane region" description="Helical" evidence="11">
    <location>
        <begin position="259"/>
        <end position="279"/>
    </location>
</feature>
<dbReference type="GO" id="GO:0098797">
    <property type="term" value="C:plasma membrane protein complex"/>
    <property type="evidence" value="ECO:0007669"/>
    <property type="project" value="TreeGrafter"/>
</dbReference>
<dbReference type="RefSeq" id="WP_114406340.1">
    <property type="nucleotide sequence ID" value="NZ_QOWE01000009.1"/>
</dbReference>
<dbReference type="Pfam" id="PF03544">
    <property type="entry name" value="TonB_C"/>
    <property type="match status" value="1"/>
</dbReference>
<dbReference type="Gene3D" id="2.60.40.1120">
    <property type="entry name" value="Carboxypeptidase-like, regulatory domain"/>
    <property type="match status" value="1"/>
</dbReference>
<gene>
    <name evidence="13" type="ORF">DUE52_12430</name>
</gene>
<evidence type="ECO:0000256" key="1">
    <source>
        <dbReference type="ARBA" id="ARBA00004383"/>
    </source>
</evidence>
<keyword evidence="3 10" id="KW-0813">Transport</keyword>
<sequence>MNAALEYLLKANLFLVLFYACYWIWLRKHTFFRLNRAYLIVSVLLSLTLPLVELPADAAETLPVPVVAFSLPVVIQTAEQPTGPDWETIAYWVYGLVAGALFLRLLVQITGVGRLIKRSERHDLDDYTLVLPADERVPTFSFFRYLVLCRRDAQTANTPIVAHELVHIRQGHSFDVLLLEVVQLFFWINPVLILYKQAIQQVHEFLADAQAEDKHEYATFLISYAFGVQPNTLTNGFFKPSLLKERIKMLQRRATSHWALGKYMLVLPLLLGLLAMTAAREQLTELVTPVSDEKGTVSGKVIDSDGQPLPGATLIVRNTTSGAQTDIQGRYELKNVPSDAKIVASFVGYVSQEKDVAGKKTLDFKLVPKVDSLARIVVVGYASQPKSTNTTTAPPTTNTARDGAFTNIEQMPEFPGGNKALGQYLAENLRYPSDAQRNNTDGTVFVQFTIGKNGSIYGIRVKKGVGDGCDEEAVRIVGKMPSWKPGLQNGRPVAVQYILPIQFILEGKEDKRSGQVIDSKPNAPNVILRGSVVSDPDKKPLIFVDGEPRTASALKPEPLSDVNPNDIHSINVLKGESATTLYGDEGKNGVIQVKTRQGAIGEQIQQAGRIDYDGKPPVYMLDDKTITREEFQKLNPKNLKSVEVDHTKPAYTIKATTKN</sequence>
<keyword evidence="9 10" id="KW-0472">Membrane</keyword>
<evidence type="ECO:0000313" key="13">
    <source>
        <dbReference type="EMBL" id="RCR69164.1"/>
    </source>
</evidence>
<reference evidence="13 14" key="1">
    <citation type="submission" date="2018-07" db="EMBL/GenBank/DDBJ databases">
        <title>Genome analysis of Larkinella rosea.</title>
        <authorList>
            <person name="Zhou Z."/>
            <person name="Wang G."/>
        </authorList>
    </citation>
    <scope>NUCLEOTIDE SEQUENCE [LARGE SCALE GENOMIC DNA]</scope>
    <source>
        <strain evidence="14">zzj9</strain>
    </source>
</reference>
<dbReference type="PROSITE" id="PS52016">
    <property type="entry name" value="TONB_DEPENDENT_REC_3"/>
    <property type="match status" value="1"/>
</dbReference>
<dbReference type="InterPro" id="IPR037066">
    <property type="entry name" value="Plug_dom_sf"/>
</dbReference>
<keyword evidence="5" id="KW-0997">Cell inner membrane</keyword>
<evidence type="ECO:0000256" key="7">
    <source>
        <dbReference type="ARBA" id="ARBA00022927"/>
    </source>
</evidence>
<dbReference type="InterPro" id="IPR051045">
    <property type="entry name" value="TonB-dependent_transducer"/>
</dbReference>
<comment type="similarity">
    <text evidence="10">Belongs to the TonB-dependent receptor family.</text>
</comment>
<evidence type="ECO:0000313" key="14">
    <source>
        <dbReference type="Proteomes" id="UP000253383"/>
    </source>
</evidence>
<dbReference type="Pfam" id="PF13715">
    <property type="entry name" value="CarbopepD_reg_2"/>
    <property type="match status" value="1"/>
</dbReference>
<comment type="caution">
    <text evidence="13">The sequence shown here is derived from an EMBL/GenBank/DDBJ whole genome shotgun (WGS) entry which is preliminary data.</text>
</comment>
<evidence type="ECO:0000256" key="11">
    <source>
        <dbReference type="SAM" id="Phobius"/>
    </source>
</evidence>
<evidence type="ECO:0000256" key="9">
    <source>
        <dbReference type="ARBA" id="ARBA00023136"/>
    </source>
</evidence>
<evidence type="ECO:0000256" key="2">
    <source>
        <dbReference type="ARBA" id="ARBA00006555"/>
    </source>
</evidence>
<proteinExistence type="inferred from homology"/>
<comment type="similarity">
    <text evidence="2">Belongs to the TonB family.</text>
</comment>
<dbReference type="Gene3D" id="2.170.130.10">
    <property type="entry name" value="TonB-dependent receptor, plug domain"/>
    <property type="match status" value="1"/>
</dbReference>
<feature type="transmembrane region" description="Helical" evidence="11">
    <location>
        <begin position="89"/>
        <end position="107"/>
    </location>
</feature>
<dbReference type="Pfam" id="PF05569">
    <property type="entry name" value="Peptidase_M56"/>
    <property type="match status" value="1"/>
</dbReference>
<keyword evidence="10" id="KW-1134">Transmembrane beta strand</keyword>
<dbReference type="OrthoDB" id="1522859at2"/>
<keyword evidence="7" id="KW-0653">Protein transport</keyword>
<dbReference type="InterPro" id="IPR008756">
    <property type="entry name" value="Peptidase_M56"/>
</dbReference>
<dbReference type="SUPFAM" id="SSF49464">
    <property type="entry name" value="Carboxypeptidase regulatory domain-like"/>
    <property type="match status" value="1"/>
</dbReference>
<keyword evidence="4" id="KW-1003">Cell membrane</keyword>
<organism evidence="13 14">
    <name type="scientific">Larkinella punicea</name>
    <dbReference type="NCBI Taxonomy" id="2315727"/>
    <lineage>
        <taxon>Bacteria</taxon>
        <taxon>Pseudomonadati</taxon>
        <taxon>Bacteroidota</taxon>
        <taxon>Cytophagia</taxon>
        <taxon>Cytophagales</taxon>
        <taxon>Spirosomataceae</taxon>
        <taxon>Larkinella</taxon>
    </lineage>
</organism>
<evidence type="ECO:0000256" key="3">
    <source>
        <dbReference type="ARBA" id="ARBA00022448"/>
    </source>
</evidence>
<dbReference type="GO" id="GO:0015031">
    <property type="term" value="P:protein transport"/>
    <property type="evidence" value="ECO:0007669"/>
    <property type="project" value="UniProtKB-KW"/>
</dbReference>
<evidence type="ECO:0000256" key="6">
    <source>
        <dbReference type="ARBA" id="ARBA00022692"/>
    </source>
</evidence>
<dbReference type="GO" id="GO:0031992">
    <property type="term" value="F:energy transducer activity"/>
    <property type="evidence" value="ECO:0007669"/>
    <property type="project" value="TreeGrafter"/>
</dbReference>
<accession>A0A368JR46</accession>
<dbReference type="PANTHER" id="PTHR33446">
    <property type="entry name" value="PROTEIN TONB-RELATED"/>
    <property type="match status" value="1"/>
</dbReference>
<feature type="domain" description="TonB C-terminal" evidence="12">
    <location>
        <begin position="416"/>
        <end position="512"/>
    </location>
</feature>
<comment type="subcellular location">
    <subcellularLocation>
        <location evidence="1">Cell inner membrane</location>
        <topology evidence="1">Single-pass membrane protein</topology>
        <orientation evidence="1">Periplasmic side</orientation>
    </subcellularLocation>
    <subcellularLocation>
        <location evidence="10">Cell outer membrane</location>
        <topology evidence="10">Multi-pass membrane protein</topology>
    </subcellularLocation>
</comment>
<dbReference type="AlphaFoldDB" id="A0A368JR46"/>
<protein>
    <submittedName>
        <fullName evidence="13">TonB family protein</fullName>
    </submittedName>
</protein>
<evidence type="ECO:0000256" key="4">
    <source>
        <dbReference type="ARBA" id="ARBA00022475"/>
    </source>
</evidence>
<dbReference type="EMBL" id="QOWE01000009">
    <property type="protein sequence ID" value="RCR69164.1"/>
    <property type="molecule type" value="Genomic_DNA"/>
</dbReference>
<dbReference type="InterPro" id="IPR012910">
    <property type="entry name" value="Plug_dom"/>
</dbReference>
<dbReference type="PANTHER" id="PTHR33446:SF2">
    <property type="entry name" value="PROTEIN TONB"/>
    <property type="match status" value="1"/>
</dbReference>
<dbReference type="CDD" id="cd07341">
    <property type="entry name" value="M56_BlaR1_MecR1_like"/>
    <property type="match status" value="1"/>
</dbReference>
<evidence type="ECO:0000259" key="12">
    <source>
        <dbReference type="PROSITE" id="PS52015"/>
    </source>
</evidence>
<dbReference type="InterPro" id="IPR008969">
    <property type="entry name" value="CarboxyPept-like_regulatory"/>
</dbReference>
<dbReference type="Pfam" id="PF07715">
    <property type="entry name" value="Plug"/>
    <property type="match status" value="1"/>
</dbReference>
<dbReference type="NCBIfam" id="TIGR01352">
    <property type="entry name" value="tonB_Cterm"/>
    <property type="match status" value="1"/>
</dbReference>
<keyword evidence="10" id="KW-0998">Cell outer membrane</keyword>
<keyword evidence="14" id="KW-1185">Reference proteome</keyword>
<feature type="transmembrane region" description="Helical" evidence="11">
    <location>
        <begin position="37"/>
        <end position="56"/>
    </location>
</feature>
<dbReference type="InterPro" id="IPR037682">
    <property type="entry name" value="TonB_C"/>
</dbReference>
<dbReference type="PROSITE" id="PS52015">
    <property type="entry name" value="TONB_CTD"/>
    <property type="match status" value="1"/>
</dbReference>
<evidence type="ECO:0000256" key="8">
    <source>
        <dbReference type="ARBA" id="ARBA00022989"/>
    </source>
</evidence>
<evidence type="ECO:0000256" key="5">
    <source>
        <dbReference type="ARBA" id="ARBA00022519"/>
    </source>
</evidence>
<evidence type="ECO:0000256" key="10">
    <source>
        <dbReference type="PROSITE-ProRule" id="PRU01360"/>
    </source>
</evidence>
<feature type="transmembrane region" description="Helical" evidence="11">
    <location>
        <begin position="7"/>
        <end position="25"/>
    </location>
</feature>
<dbReference type="Gene3D" id="3.30.1150.10">
    <property type="match status" value="1"/>
</dbReference>
<dbReference type="SUPFAM" id="SSF74653">
    <property type="entry name" value="TolA/TonB C-terminal domain"/>
    <property type="match status" value="1"/>
</dbReference>
<dbReference type="Proteomes" id="UP000253383">
    <property type="component" value="Unassembled WGS sequence"/>
</dbReference>
<name>A0A368JR46_9BACT</name>
<dbReference type="GO" id="GO:0055085">
    <property type="term" value="P:transmembrane transport"/>
    <property type="evidence" value="ECO:0007669"/>
    <property type="project" value="InterPro"/>
</dbReference>
<dbReference type="GO" id="GO:0009279">
    <property type="term" value="C:cell outer membrane"/>
    <property type="evidence" value="ECO:0007669"/>
    <property type="project" value="UniProtKB-SubCell"/>
</dbReference>